<reference evidence="12 13" key="1">
    <citation type="submission" date="2024-01" db="EMBL/GenBank/DDBJ databases">
        <title>A draft genome for the cacao thread blight pathogen Marasmiellus scandens.</title>
        <authorList>
            <person name="Baruah I.K."/>
            <person name="Leung J."/>
            <person name="Bukari Y."/>
            <person name="Amoako-Attah I."/>
            <person name="Meinhardt L.W."/>
            <person name="Bailey B.A."/>
            <person name="Cohen S.P."/>
        </authorList>
    </citation>
    <scope>NUCLEOTIDE SEQUENCE [LARGE SCALE GENOMIC DNA]</scope>
    <source>
        <strain evidence="12 13">GH-19</strain>
    </source>
</reference>
<dbReference type="InterPro" id="IPR033138">
    <property type="entry name" value="Cu_oxidase_CS"/>
</dbReference>
<dbReference type="PROSITE" id="PS00079">
    <property type="entry name" value="MULTICOPPER_OXIDASE1"/>
    <property type="match status" value="2"/>
</dbReference>
<dbReference type="PROSITE" id="PS00080">
    <property type="entry name" value="MULTICOPPER_OXIDASE2"/>
    <property type="match status" value="1"/>
</dbReference>
<dbReference type="InterPro" id="IPR001117">
    <property type="entry name" value="Cu-oxidase_2nd"/>
</dbReference>
<keyword evidence="13" id="KW-1185">Reference proteome</keyword>
<keyword evidence="3" id="KW-0560">Oxidoreductase</keyword>
<evidence type="ECO:0000256" key="3">
    <source>
        <dbReference type="ARBA" id="ARBA00023002"/>
    </source>
</evidence>
<dbReference type="Gene3D" id="2.60.40.420">
    <property type="entry name" value="Cupredoxins - blue copper proteins"/>
    <property type="match status" value="3"/>
</dbReference>
<evidence type="ECO:0000256" key="5">
    <source>
        <dbReference type="ARBA" id="ARBA00023157"/>
    </source>
</evidence>
<evidence type="ECO:0000259" key="10">
    <source>
        <dbReference type="Pfam" id="PF07731"/>
    </source>
</evidence>
<dbReference type="CDD" id="cd13903">
    <property type="entry name" value="CuRO_3_Tv-LCC_like"/>
    <property type="match status" value="1"/>
</dbReference>
<evidence type="ECO:0000256" key="1">
    <source>
        <dbReference type="ARBA" id="ARBA00010609"/>
    </source>
</evidence>
<feature type="chain" id="PRO_5045279656" evidence="8">
    <location>
        <begin position="20"/>
        <end position="541"/>
    </location>
</feature>
<evidence type="ECO:0000256" key="2">
    <source>
        <dbReference type="ARBA" id="ARBA00022723"/>
    </source>
</evidence>
<proteinExistence type="inferred from homology"/>
<accession>A0ABR1JHB9</accession>
<gene>
    <name evidence="12" type="primary">LCC2_1</name>
    <name evidence="12" type="ORF">VKT23_008114</name>
</gene>
<comment type="similarity">
    <text evidence="1">Belongs to the multicopper oxidase family.</text>
</comment>
<name>A0ABR1JHB9_9AGAR</name>
<evidence type="ECO:0000259" key="9">
    <source>
        <dbReference type="Pfam" id="PF00394"/>
    </source>
</evidence>
<keyword evidence="5" id="KW-1015">Disulfide bond</keyword>
<dbReference type="InterPro" id="IPR011707">
    <property type="entry name" value="Cu-oxidase-like_N"/>
</dbReference>
<feature type="domain" description="Plastocyanin-like" evidence="11">
    <location>
        <begin position="28"/>
        <end position="148"/>
    </location>
</feature>
<evidence type="ECO:0000256" key="8">
    <source>
        <dbReference type="SAM" id="SignalP"/>
    </source>
</evidence>
<feature type="region of interest" description="Disordered" evidence="7">
    <location>
        <begin position="512"/>
        <end position="541"/>
    </location>
</feature>
<dbReference type="PANTHER" id="PTHR11709:SF511">
    <property type="entry name" value="LACCASE"/>
    <property type="match status" value="1"/>
</dbReference>
<evidence type="ECO:0000259" key="11">
    <source>
        <dbReference type="Pfam" id="PF07732"/>
    </source>
</evidence>
<dbReference type="PANTHER" id="PTHR11709">
    <property type="entry name" value="MULTI-COPPER OXIDASE"/>
    <property type="match status" value="1"/>
</dbReference>
<evidence type="ECO:0000313" key="12">
    <source>
        <dbReference type="EMBL" id="KAK7461686.1"/>
    </source>
</evidence>
<evidence type="ECO:0000313" key="13">
    <source>
        <dbReference type="Proteomes" id="UP001498398"/>
    </source>
</evidence>
<feature type="domain" description="Plastocyanin-like" evidence="10">
    <location>
        <begin position="389"/>
        <end position="511"/>
    </location>
</feature>
<sequence length="541" mass="59838">MFSLVSTLLVAGLLPSVFAELRNIDLTIENKVVSPDGYERSAVTAGGSFPGTPILIQKGDSVDIAVHNQLSDPTMRRSTSIHWHGFFQARSSYADGPAFVNQCPIPPGTTFHYAFDTAGQTGSYWYHSHLSTQYCDGLRGVFIVYDPDDPHKDLYDVDDESTIITLADWYHDPAPDAQDQFFETRTVPTPDSSLINGRGRYVGGDEVPYAVINVEHGKRYRFRLVSISCRPFHTFSIDGHTFTAIELDGVSHDPVAAQNVDVYAAQRVSVVLEANQTVGNYWIRALPVGGTSKNNPNRECIQEVNRRCEVFSYLAVDPSLSKAILRYAGAPDEEPTTQPGSGHKLDDAEMHPIAAEGPGKLGDGPADRTYVLKITQPNQPFFDINGISYISPPVPVLLQIMSGASEATDFLPSEQVFLIEQDEIVDIVIPGNGSHPFHLHGHNFDIIRTSNQTTPNFVNPPRRDVVPIIGTNESNTTFRFKADNPGAWFLHCHIDWHLEAGLAIVFAESPAENRDGPHKQITPDDWKNLCPEYDDLDPDLQ</sequence>
<dbReference type="Pfam" id="PF07731">
    <property type="entry name" value="Cu-oxidase_2"/>
    <property type="match status" value="1"/>
</dbReference>
<dbReference type="SUPFAM" id="SSF49503">
    <property type="entry name" value="Cupredoxins"/>
    <property type="match status" value="3"/>
</dbReference>
<dbReference type="InterPro" id="IPR011706">
    <property type="entry name" value="Cu-oxidase_C"/>
</dbReference>
<organism evidence="12 13">
    <name type="scientific">Marasmiellus scandens</name>
    <dbReference type="NCBI Taxonomy" id="2682957"/>
    <lineage>
        <taxon>Eukaryota</taxon>
        <taxon>Fungi</taxon>
        <taxon>Dikarya</taxon>
        <taxon>Basidiomycota</taxon>
        <taxon>Agaricomycotina</taxon>
        <taxon>Agaricomycetes</taxon>
        <taxon>Agaricomycetidae</taxon>
        <taxon>Agaricales</taxon>
        <taxon>Marasmiineae</taxon>
        <taxon>Omphalotaceae</taxon>
        <taxon>Marasmiellus</taxon>
    </lineage>
</organism>
<keyword evidence="2" id="KW-0479">Metal-binding</keyword>
<dbReference type="EMBL" id="JBANRG010000012">
    <property type="protein sequence ID" value="KAK7461686.1"/>
    <property type="molecule type" value="Genomic_DNA"/>
</dbReference>
<keyword evidence="8" id="KW-0732">Signal</keyword>
<evidence type="ECO:0000256" key="6">
    <source>
        <dbReference type="ARBA" id="ARBA00023180"/>
    </source>
</evidence>
<keyword evidence="6" id="KW-0325">Glycoprotein</keyword>
<evidence type="ECO:0000256" key="4">
    <source>
        <dbReference type="ARBA" id="ARBA00023008"/>
    </source>
</evidence>
<comment type="caution">
    <text evidence="12">The sequence shown here is derived from an EMBL/GenBank/DDBJ whole genome shotgun (WGS) entry which is preliminary data.</text>
</comment>
<dbReference type="InterPro" id="IPR002355">
    <property type="entry name" value="Cu_oxidase_Cu_BS"/>
</dbReference>
<protein>
    <submittedName>
        <fullName evidence="12">Laccase, multicopper oxidase, benzenediol:oxygen oxidorectuctase</fullName>
    </submittedName>
</protein>
<dbReference type="Proteomes" id="UP001498398">
    <property type="component" value="Unassembled WGS sequence"/>
</dbReference>
<evidence type="ECO:0000256" key="7">
    <source>
        <dbReference type="SAM" id="MobiDB-lite"/>
    </source>
</evidence>
<dbReference type="Pfam" id="PF00394">
    <property type="entry name" value="Cu-oxidase"/>
    <property type="match status" value="1"/>
</dbReference>
<feature type="domain" description="Plastocyanin-like" evidence="9">
    <location>
        <begin position="160"/>
        <end position="293"/>
    </location>
</feature>
<dbReference type="InterPro" id="IPR008972">
    <property type="entry name" value="Cupredoxin"/>
</dbReference>
<feature type="compositionally biased region" description="Basic and acidic residues" evidence="7">
    <location>
        <begin position="512"/>
        <end position="527"/>
    </location>
</feature>
<feature type="signal peptide" evidence="8">
    <location>
        <begin position="1"/>
        <end position="19"/>
    </location>
</feature>
<dbReference type="InterPro" id="IPR045087">
    <property type="entry name" value="Cu-oxidase_fam"/>
</dbReference>
<dbReference type="Pfam" id="PF07732">
    <property type="entry name" value="Cu-oxidase_3"/>
    <property type="match status" value="1"/>
</dbReference>
<feature type="compositionally biased region" description="Acidic residues" evidence="7">
    <location>
        <begin position="532"/>
        <end position="541"/>
    </location>
</feature>
<keyword evidence="4" id="KW-0186">Copper</keyword>